<proteinExistence type="predicted"/>
<dbReference type="PANTHER" id="PTHR46599">
    <property type="entry name" value="PIGGYBAC TRANSPOSABLE ELEMENT-DERIVED PROTEIN 4"/>
    <property type="match status" value="1"/>
</dbReference>
<gene>
    <name evidence="3" type="ORF">PAPOLLO_LOCUS9064</name>
</gene>
<dbReference type="InterPro" id="IPR029526">
    <property type="entry name" value="PGBD"/>
</dbReference>
<feature type="compositionally biased region" description="Acidic residues" evidence="1">
    <location>
        <begin position="63"/>
        <end position="73"/>
    </location>
</feature>
<dbReference type="Proteomes" id="UP000691718">
    <property type="component" value="Unassembled WGS sequence"/>
</dbReference>
<evidence type="ECO:0000313" key="3">
    <source>
        <dbReference type="EMBL" id="CAG4975160.1"/>
    </source>
</evidence>
<reference evidence="3" key="1">
    <citation type="submission" date="2021-04" db="EMBL/GenBank/DDBJ databases">
        <authorList>
            <person name="Tunstrom K."/>
        </authorList>
    </citation>
    <scope>NUCLEOTIDE SEQUENCE</scope>
</reference>
<comment type="caution">
    <text evidence="3">The sequence shown here is derived from an EMBL/GenBank/DDBJ whole genome shotgun (WGS) entry which is preliminary data.</text>
</comment>
<feature type="domain" description="PiggyBac transposable element-derived protein" evidence="2">
    <location>
        <begin position="159"/>
        <end position="235"/>
    </location>
</feature>
<organism evidence="3 4">
    <name type="scientific">Parnassius apollo</name>
    <name type="common">Apollo butterfly</name>
    <name type="synonym">Papilio apollo</name>
    <dbReference type="NCBI Taxonomy" id="110799"/>
    <lineage>
        <taxon>Eukaryota</taxon>
        <taxon>Metazoa</taxon>
        <taxon>Ecdysozoa</taxon>
        <taxon>Arthropoda</taxon>
        <taxon>Hexapoda</taxon>
        <taxon>Insecta</taxon>
        <taxon>Pterygota</taxon>
        <taxon>Neoptera</taxon>
        <taxon>Endopterygota</taxon>
        <taxon>Lepidoptera</taxon>
        <taxon>Glossata</taxon>
        <taxon>Ditrysia</taxon>
        <taxon>Papilionoidea</taxon>
        <taxon>Papilionidae</taxon>
        <taxon>Parnassiinae</taxon>
        <taxon>Parnassini</taxon>
        <taxon>Parnassius</taxon>
        <taxon>Parnassius</taxon>
    </lineage>
</organism>
<sequence length="257" mass="29204">MFLLDTENLAKCLLCASYYNGRSTTRTHIALVGGEEEEILGGEDDEDGNHIYPDETSEHNTDSEQECDDGDPETQDHVSESSEDQQMDVDSSDSDDNEPLIHMSSQNFYFVKKKDKSGHYKTICKWRKTPYPQDIRTRRQNIVTEQPGPQGTAQAVSNPFESWLLFLDVDILQHIVECTNIKIASMQTNYERQRDCEETNIIELKALIGIMYLIGIHKSSHALIDDIWMTDGTGLDKCRATAVQATFSFFIKSPPIR</sequence>
<feature type="compositionally biased region" description="Basic and acidic residues" evidence="1">
    <location>
        <begin position="48"/>
        <end position="62"/>
    </location>
</feature>
<evidence type="ECO:0000313" key="4">
    <source>
        <dbReference type="Proteomes" id="UP000691718"/>
    </source>
</evidence>
<dbReference type="EMBL" id="CAJQZP010000644">
    <property type="protein sequence ID" value="CAG4975160.1"/>
    <property type="molecule type" value="Genomic_DNA"/>
</dbReference>
<protein>
    <submittedName>
        <fullName evidence="3">(apollo) hypothetical protein</fullName>
    </submittedName>
</protein>
<dbReference type="AlphaFoldDB" id="A0A8S3WQE0"/>
<dbReference type="PANTHER" id="PTHR46599:SF3">
    <property type="entry name" value="PIGGYBAC TRANSPOSABLE ELEMENT-DERIVED PROTEIN 4"/>
    <property type="match status" value="1"/>
</dbReference>
<feature type="compositionally biased region" description="Acidic residues" evidence="1">
    <location>
        <begin position="38"/>
        <end position="47"/>
    </location>
</feature>
<evidence type="ECO:0000256" key="1">
    <source>
        <dbReference type="SAM" id="MobiDB-lite"/>
    </source>
</evidence>
<dbReference type="Pfam" id="PF13843">
    <property type="entry name" value="DDE_Tnp_1_7"/>
    <property type="match status" value="1"/>
</dbReference>
<feature type="region of interest" description="Disordered" evidence="1">
    <location>
        <begin position="38"/>
        <end position="100"/>
    </location>
</feature>
<evidence type="ECO:0000259" key="2">
    <source>
        <dbReference type="Pfam" id="PF13843"/>
    </source>
</evidence>
<feature type="compositionally biased region" description="Acidic residues" evidence="1">
    <location>
        <begin position="81"/>
        <end position="98"/>
    </location>
</feature>
<name>A0A8S3WQE0_PARAO</name>
<dbReference type="OrthoDB" id="10057959at2759"/>
<accession>A0A8S3WQE0</accession>
<keyword evidence="4" id="KW-1185">Reference proteome</keyword>